<feature type="transmembrane region" description="Helical" evidence="1">
    <location>
        <begin position="31"/>
        <end position="52"/>
    </location>
</feature>
<dbReference type="PANTHER" id="PTHR22911">
    <property type="entry name" value="ACYL-MALONYL CONDENSING ENZYME-RELATED"/>
    <property type="match status" value="1"/>
</dbReference>
<dbReference type="PANTHER" id="PTHR22911:SF133">
    <property type="entry name" value="MEMBRANE PROTEIN"/>
    <property type="match status" value="1"/>
</dbReference>
<organism evidence="3">
    <name type="scientific">marine metagenome</name>
    <dbReference type="NCBI Taxonomy" id="408172"/>
    <lineage>
        <taxon>unclassified sequences</taxon>
        <taxon>metagenomes</taxon>
        <taxon>ecological metagenomes</taxon>
    </lineage>
</organism>
<name>A0A381W0Y0_9ZZZZ</name>
<keyword evidence="1" id="KW-1133">Transmembrane helix</keyword>
<feature type="transmembrane region" description="Helical" evidence="1">
    <location>
        <begin position="64"/>
        <end position="84"/>
    </location>
</feature>
<feature type="transmembrane region" description="Helical" evidence="1">
    <location>
        <begin position="90"/>
        <end position="118"/>
    </location>
</feature>
<keyword evidence="1" id="KW-0472">Membrane</keyword>
<feature type="domain" description="EamA" evidence="2">
    <location>
        <begin position="156"/>
        <end position="292"/>
    </location>
</feature>
<dbReference type="EMBL" id="UINC01010367">
    <property type="protein sequence ID" value="SVA46142.1"/>
    <property type="molecule type" value="Genomic_DNA"/>
</dbReference>
<feature type="transmembrane region" description="Helical" evidence="1">
    <location>
        <begin position="219"/>
        <end position="240"/>
    </location>
</feature>
<dbReference type="Pfam" id="PF00892">
    <property type="entry name" value="EamA"/>
    <property type="match status" value="2"/>
</dbReference>
<reference evidence="3" key="1">
    <citation type="submission" date="2018-05" db="EMBL/GenBank/DDBJ databases">
        <authorList>
            <person name="Lanie J.A."/>
            <person name="Ng W.-L."/>
            <person name="Kazmierczak K.M."/>
            <person name="Andrzejewski T.M."/>
            <person name="Davidsen T.M."/>
            <person name="Wayne K.J."/>
            <person name="Tettelin H."/>
            <person name="Glass J.I."/>
            <person name="Rusch D."/>
            <person name="Podicherti R."/>
            <person name="Tsui H.-C.T."/>
            <person name="Winkler M.E."/>
        </authorList>
    </citation>
    <scope>NUCLEOTIDE SEQUENCE</scope>
</reference>
<feature type="transmembrane region" description="Helical" evidence="1">
    <location>
        <begin position="125"/>
        <end position="143"/>
    </location>
</feature>
<proteinExistence type="predicted"/>
<keyword evidence="1" id="KW-0812">Transmembrane</keyword>
<feature type="domain" description="EamA" evidence="2">
    <location>
        <begin position="7"/>
        <end position="141"/>
    </location>
</feature>
<dbReference type="InterPro" id="IPR000620">
    <property type="entry name" value="EamA_dom"/>
</dbReference>
<dbReference type="AlphaFoldDB" id="A0A381W0Y0"/>
<accession>A0A381W0Y0</accession>
<feature type="transmembrane region" description="Helical" evidence="1">
    <location>
        <begin position="252"/>
        <end position="269"/>
    </location>
</feature>
<sequence length="300" mass="33504">MKKYLPALAVISAAILWSLDGYIRQNLSTLPSFLIISLEHVIGAIIFFPLLLKGWNEIVIIRQRGWISILWISICGGILGTFFYTKALSYVGYINLSVVVLLQKFQPIFAIALAAIILKEEITKRFLILAFFSIIGGYLITFGNNPIATWDDKTIIAALLALLAAFSWGSSTVLGKHALNQISFSTLTSLRLSITAAITFFVIISTGQYELVPDISFKSWRYILLIVVSTGSLALFIYYYGLNHLPASHVTLYELFWPLSAFAIDWFFHDNIMTVYQFGGAIILLSSIVLLSNERILGNN</sequence>
<evidence type="ECO:0000259" key="2">
    <source>
        <dbReference type="Pfam" id="PF00892"/>
    </source>
</evidence>
<feature type="transmembrane region" description="Helical" evidence="1">
    <location>
        <begin position="187"/>
        <end position="207"/>
    </location>
</feature>
<protein>
    <recommendedName>
        <fullName evidence="2">EamA domain-containing protein</fullName>
    </recommendedName>
</protein>
<feature type="transmembrane region" description="Helical" evidence="1">
    <location>
        <begin position="275"/>
        <end position="292"/>
    </location>
</feature>
<gene>
    <name evidence="3" type="ORF">METZ01_LOCUS98996</name>
</gene>
<dbReference type="GO" id="GO:0016020">
    <property type="term" value="C:membrane"/>
    <property type="evidence" value="ECO:0007669"/>
    <property type="project" value="InterPro"/>
</dbReference>
<dbReference type="SUPFAM" id="SSF103481">
    <property type="entry name" value="Multidrug resistance efflux transporter EmrE"/>
    <property type="match status" value="2"/>
</dbReference>
<feature type="transmembrane region" description="Helical" evidence="1">
    <location>
        <begin position="155"/>
        <end position="175"/>
    </location>
</feature>
<evidence type="ECO:0000313" key="3">
    <source>
        <dbReference type="EMBL" id="SVA46142.1"/>
    </source>
</evidence>
<dbReference type="InterPro" id="IPR037185">
    <property type="entry name" value="EmrE-like"/>
</dbReference>
<evidence type="ECO:0000256" key="1">
    <source>
        <dbReference type="SAM" id="Phobius"/>
    </source>
</evidence>